<dbReference type="Gene3D" id="3.30.530.20">
    <property type="match status" value="1"/>
</dbReference>
<dbReference type="CDD" id="cd07822">
    <property type="entry name" value="SRPBCC_4"/>
    <property type="match status" value="1"/>
</dbReference>
<name>A0A316TR28_9BACT</name>
<accession>A0A316TR28</accession>
<dbReference type="InterPro" id="IPR023393">
    <property type="entry name" value="START-like_dom_sf"/>
</dbReference>
<dbReference type="OrthoDB" id="191189at2"/>
<dbReference type="PANTHER" id="PTHR36166:SF1">
    <property type="entry name" value="SRPBCC DOMAIN-CONTAINING PROTEIN"/>
    <property type="match status" value="1"/>
</dbReference>
<dbReference type="Pfam" id="PF10604">
    <property type="entry name" value="Polyketide_cyc2"/>
    <property type="match status" value="1"/>
</dbReference>
<protein>
    <submittedName>
        <fullName evidence="1">SRPBCC domain-containing protein</fullName>
    </submittedName>
</protein>
<comment type="caution">
    <text evidence="1">The sequence shown here is derived from an EMBL/GenBank/DDBJ whole genome shotgun (WGS) entry which is preliminary data.</text>
</comment>
<dbReference type="SUPFAM" id="SSF55961">
    <property type="entry name" value="Bet v1-like"/>
    <property type="match status" value="1"/>
</dbReference>
<dbReference type="RefSeq" id="WP_109646934.1">
    <property type="nucleotide sequence ID" value="NZ_QGGB01000007.1"/>
</dbReference>
<keyword evidence="2" id="KW-1185">Reference proteome</keyword>
<dbReference type="Proteomes" id="UP000245533">
    <property type="component" value="Unassembled WGS sequence"/>
</dbReference>
<organism evidence="1 2">
    <name type="scientific">Rhodohalobacter mucosus</name>
    <dbReference type="NCBI Taxonomy" id="2079485"/>
    <lineage>
        <taxon>Bacteria</taxon>
        <taxon>Pseudomonadati</taxon>
        <taxon>Balneolota</taxon>
        <taxon>Balneolia</taxon>
        <taxon>Balneolales</taxon>
        <taxon>Balneolaceae</taxon>
        <taxon>Rhodohalobacter</taxon>
    </lineage>
</organism>
<gene>
    <name evidence="1" type="ORF">DDZ15_09865</name>
</gene>
<dbReference type="EMBL" id="QGGB01000007">
    <property type="protein sequence ID" value="PWN06141.1"/>
    <property type="molecule type" value="Genomic_DNA"/>
</dbReference>
<dbReference type="InterPro" id="IPR019587">
    <property type="entry name" value="Polyketide_cyclase/dehydratase"/>
</dbReference>
<reference evidence="1 2" key="1">
    <citation type="submission" date="2018-05" db="EMBL/GenBank/DDBJ databases">
        <title>Rhodohalobacter halophilus gen. nov., sp. nov., a moderately halophilic member of the family Balneolaceae.</title>
        <authorList>
            <person name="Liu Z.-W."/>
        </authorList>
    </citation>
    <scope>NUCLEOTIDE SEQUENCE [LARGE SCALE GENOMIC DNA]</scope>
    <source>
        <strain evidence="1 2">8A47</strain>
    </source>
</reference>
<sequence length="147" mass="16783">MKKIETVIHIHTPLQNVWNVLMDFQSYPEWNPFVKSIEGDVSPGHTLSVTLQLPGEKEMNFTPRVLRAEPHHEFRWKGKLFIKGLFDGEHYFILNPLPNGSTSLKHGETFSGILPRLMPGILKKTKTGFQNMNVALKERCEAESSQA</sequence>
<evidence type="ECO:0000313" key="2">
    <source>
        <dbReference type="Proteomes" id="UP000245533"/>
    </source>
</evidence>
<proteinExistence type="predicted"/>
<dbReference type="PANTHER" id="PTHR36166">
    <property type="entry name" value="CHROMOSOME 9, WHOLE GENOME SHOTGUN SEQUENCE"/>
    <property type="match status" value="1"/>
</dbReference>
<evidence type="ECO:0000313" key="1">
    <source>
        <dbReference type="EMBL" id="PWN06141.1"/>
    </source>
</evidence>
<dbReference type="AlphaFoldDB" id="A0A316TR28"/>